<keyword evidence="1 4" id="KW-0808">Transferase</keyword>
<dbReference type="Gene3D" id="3.40.50.150">
    <property type="entry name" value="Vaccinia Virus protein VP39"/>
    <property type="match status" value="1"/>
</dbReference>
<evidence type="ECO:0000313" key="5">
    <source>
        <dbReference type="Proteomes" id="UP000694018"/>
    </source>
</evidence>
<evidence type="ECO:0000259" key="3">
    <source>
        <dbReference type="Pfam" id="PF13847"/>
    </source>
</evidence>
<dbReference type="SUPFAM" id="SSF53335">
    <property type="entry name" value="S-adenosyl-L-methionine-dependent methyltransferases"/>
    <property type="match status" value="1"/>
</dbReference>
<dbReference type="AlphaFoldDB" id="A0A8F5BM67"/>
<protein>
    <submittedName>
        <fullName evidence="4">SAM-dependent methyltransferase</fullName>
    </submittedName>
</protein>
<organism evidence="4 5">
    <name type="scientific">Saccharolobus shibatae (strain ATCC 51178 / DSM 5389 / JCM 8931 / NBRC 15437 / B12)</name>
    <name type="common">Sulfolobus shibatae</name>
    <dbReference type="NCBI Taxonomy" id="523848"/>
    <lineage>
        <taxon>Archaea</taxon>
        <taxon>Thermoproteota</taxon>
        <taxon>Thermoprotei</taxon>
        <taxon>Sulfolobales</taxon>
        <taxon>Sulfolobaceae</taxon>
        <taxon>Saccharolobus</taxon>
    </lineage>
</organism>
<gene>
    <name evidence="4" type="ORF">J5U23_00538</name>
</gene>
<dbReference type="Proteomes" id="UP000694018">
    <property type="component" value="Chromosome"/>
</dbReference>
<dbReference type="Pfam" id="PF13847">
    <property type="entry name" value="Methyltransf_31"/>
    <property type="match status" value="1"/>
</dbReference>
<accession>A0A8F5BM67</accession>
<dbReference type="GO" id="GO:0008168">
    <property type="term" value="F:methyltransferase activity"/>
    <property type="evidence" value="ECO:0007669"/>
    <property type="project" value="UniProtKB-KW"/>
</dbReference>
<keyword evidence="2" id="KW-0949">S-adenosyl-L-methionine</keyword>
<keyword evidence="1 4" id="KW-0489">Methyltransferase</keyword>
<evidence type="ECO:0000313" key="4">
    <source>
        <dbReference type="EMBL" id="QXJ27671.1"/>
    </source>
</evidence>
<feature type="domain" description="Methyltransferase" evidence="3">
    <location>
        <begin position="73"/>
        <end position="193"/>
    </location>
</feature>
<evidence type="ECO:0000256" key="1">
    <source>
        <dbReference type="ARBA" id="ARBA00022603"/>
    </source>
</evidence>
<reference evidence="4" key="1">
    <citation type="journal article" date="2021" name="Environ. Microbiol.">
        <title>New insights into the diversity and evolution of the archaeal mobilome from three complete genomes of Saccharolobus shibatae.</title>
        <authorList>
            <person name="Medvedeva S."/>
            <person name="Brandt D."/>
            <person name="Cvirkaite-Krupovic V."/>
            <person name="Liu Y."/>
            <person name="Severinov K."/>
            <person name="Ishino S."/>
            <person name="Ishino Y."/>
            <person name="Prangishvili D."/>
            <person name="Kalinowski J."/>
            <person name="Krupovic M."/>
        </authorList>
    </citation>
    <scope>NUCLEOTIDE SEQUENCE</scope>
    <source>
        <strain evidence="4">B12</strain>
    </source>
</reference>
<dbReference type="CDD" id="cd02440">
    <property type="entry name" value="AdoMet_MTases"/>
    <property type="match status" value="1"/>
</dbReference>
<dbReference type="EMBL" id="CP077717">
    <property type="protein sequence ID" value="QXJ27671.1"/>
    <property type="molecule type" value="Genomic_DNA"/>
</dbReference>
<dbReference type="KEGG" id="sshi:J5U23_00538"/>
<name>A0A8F5BM67_SACSH</name>
<dbReference type="InterPro" id="IPR029063">
    <property type="entry name" value="SAM-dependent_MTases_sf"/>
</dbReference>
<evidence type="ECO:0000256" key="2">
    <source>
        <dbReference type="ARBA" id="ARBA00022691"/>
    </source>
</evidence>
<sequence length="216" mass="25416">MSKKFFPKSLVVIFILYPERSYPMSMFNNTHPEFMRIGITIENVDTRYKPLMRMGISIDEMIYLARRLYPLIRDGKRILDLACGNGLITVILSRLMSDAEFHAVDDWKKVSRNDLIRNIEIDKARITLGEFKDQLTLSYQDTYFDSVYSVMFLSNIGKDGRVKISDEVYRVLKEKGKFVVIDTLVFKGKIKKDLEHKFKLDWYGEENGFSFFVWSK</sequence>
<dbReference type="GO" id="GO:0032259">
    <property type="term" value="P:methylation"/>
    <property type="evidence" value="ECO:0007669"/>
    <property type="project" value="UniProtKB-KW"/>
</dbReference>
<proteinExistence type="predicted"/>
<dbReference type="InterPro" id="IPR025714">
    <property type="entry name" value="Methyltranfer_dom"/>
</dbReference>